<evidence type="ECO:0000313" key="1">
    <source>
        <dbReference type="EMBL" id="KAJ9051821.1"/>
    </source>
</evidence>
<accession>A0ACC2RP43</accession>
<evidence type="ECO:0000313" key="2">
    <source>
        <dbReference type="Proteomes" id="UP001165960"/>
    </source>
</evidence>
<dbReference type="Proteomes" id="UP001165960">
    <property type="component" value="Unassembled WGS sequence"/>
</dbReference>
<sequence>MRLQLGIAFLDVFMHCMSIFYTTENEKICEHIGFLTVLFKHMYLGMNISIALNLNLAILCSRKPNKRWEIFYWLASLVVPFILNIPAHVAGMFGRNTSGKCVFMDHIPSSKILSLIYNGVFTTLTISYCLMISIMVIYKVRKENYGRFIERSDPQKALSLLSLKSLICRTCLYPAACFLTYFGSNFVITYFFLFGSRPSPLLYWGRLGGFSRGLLHFFAFLADPMVFKSITEILKSSQEEDFKPVDSSVYYGSISQECEFSYQNLINSDSDIDTNNFGKSIEDFKLFI</sequence>
<dbReference type="EMBL" id="QTSX02007102">
    <property type="protein sequence ID" value="KAJ9051821.1"/>
    <property type="molecule type" value="Genomic_DNA"/>
</dbReference>
<name>A0ACC2RP43_9FUNG</name>
<proteinExistence type="predicted"/>
<comment type="caution">
    <text evidence="1">The sequence shown here is derived from an EMBL/GenBank/DDBJ whole genome shotgun (WGS) entry which is preliminary data.</text>
</comment>
<keyword evidence="2" id="KW-1185">Reference proteome</keyword>
<protein>
    <submittedName>
        <fullName evidence="1">Uncharacterized protein</fullName>
    </submittedName>
</protein>
<reference evidence="1" key="1">
    <citation type="submission" date="2022-04" db="EMBL/GenBank/DDBJ databases">
        <title>Genome of the entomopathogenic fungus Entomophthora muscae.</title>
        <authorList>
            <person name="Elya C."/>
            <person name="Lovett B.R."/>
            <person name="Lee E."/>
            <person name="Macias A.M."/>
            <person name="Hajek A.E."/>
            <person name="De Bivort B.L."/>
            <person name="Kasson M.T."/>
            <person name="De Fine Licht H.H."/>
            <person name="Stajich J.E."/>
        </authorList>
    </citation>
    <scope>NUCLEOTIDE SEQUENCE</scope>
    <source>
        <strain evidence="1">Berkeley</strain>
    </source>
</reference>
<organism evidence="1 2">
    <name type="scientific">Entomophthora muscae</name>
    <dbReference type="NCBI Taxonomy" id="34485"/>
    <lineage>
        <taxon>Eukaryota</taxon>
        <taxon>Fungi</taxon>
        <taxon>Fungi incertae sedis</taxon>
        <taxon>Zoopagomycota</taxon>
        <taxon>Entomophthoromycotina</taxon>
        <taxon>Entomophthoromycetes</taxon>
        <taxon>Entomophthorales</taxon>
        <taxon>Entomophthoraceae</taxon>
        <taxon>Entomophthora</taxon>
    </lineage>
</organism>
<gene>
    <name evidence="1" type="ORF">DSO57_1001068</name>
</gene>